<feature type="region of interest" description="Disordered" evidence="1">
    <location>
        <begin position="265"/>
        <end position="318"/>
    </location>
</feature>
<feature type="compositionally biased region" description="Polar residues" evidence="1">
    <location>
        <begin position="586"/>
        <end position="595"/>
    </location>
</feature>
<evidence type="ECO:0000313" key="2">
    <source>
        <dbReference type="EMBL" id="CBZ50164.1"/>
    </source>
</evidence>
<feature type="region of interest" description="Disordered" evidence="1">
    <location>
        <begin position="225"/>
        <end position="247"/>
    </location>
</feature>
<proteinExistence type="predicted"/>
<feature type="region of interest" description="Disordered" evidence="1">
    <location>
        <begin position="343"/>
        <end position="406"/>
    </location>
</feature>
<dbReference type="GeneID" id="13446222"/>
<protein>
    <submittedName>
        <fullName evidence="2">Uncharacterized protein</fullName>
    </submittedName>
</protein>
<feature type="compositionally biased region" description="Polar residues" evidence="1">
    <location>
        <begin position="1"/>
        <end position="13"/>
    </location>
</feature>
<feature type="compositionally biased region" description="Basic and acidic residues" evidence="1">
    <location>
        <begin position="361"/>
        <end position="397"/>
    </location>
</feature>
<dbReference type="AlphaFoldDB" id="F0V8X3"/>
<feature type="compositionally biased region" description="Polar residues" evidence="1">
    <location>
        <begin position="54"/>
        <end position="67"/>
    </location>
</feature>
<feature type="region of interest" description="Disordered" evidence="1">
    <location>
        <begin position="1"/>
        <end position="136"/>
    </location>
</feature>
<dbReference type="RefSeq" id="XP_003880199.1">
    <property type="nucleotide sequence ID" value="XM_003880150.1"/>
</dbReference>
<keyword evidence="3" id="KW-1185">Reference proteome</keyword>
<feature type="region of interest" description="Disordered" evidence="1">
    <location>
        <begin position="564"/>
        <end position="664"/>
    </location>
</feature>
<feature type="compositionally biased region" description="Low complexity" evidence="1">
    <location>
        <begin position="233"/>
        <end position="247"/>
    </location>
</feature>
<sequence length="664" mass="68833">MVNTSLRLASSSVPVDETSRGAGCGPDASEDKESLSGSSEENGVLGKAHVYTPGTGSTESVPSSPIRSDSGGVVRRGTTTNGMPGAADVSSGRNNEGAGHLEVGIGEKSTGDTEASLRTSLEEQSKANPNRSYMSTDFKDVENVYKGIAALSATAANVETRSGVPGCTLPLSSSLSLKRSRPDIEVIEAMLGAARSNSGEASSDLEKFKSHLLAGLSLRGSETASKKSKILQATASESTTIPSSPTSPTAAAVELLAAAELWSTSRASAHSGRRTGSMRPADTELSAAASTQIGGEPSDAGGASGNGSRASGSTYGQRTHSFVVSGNDAEEDYEEQDVAEQVRLLKPRQGQGKRPTLRTVARKDASVDRAGPENRGVDRETKYVAKEPKGDARDDIKSGSPSHSAGRCWQKANMGAGTSVGEAASFIKACEHVGVFLAETRRRLGCSENATGQSHRAKQLAEIKQLFLQAGKQGDVMENSDLRGSGPYPETSLESYTIRGVHASVEGSSVVSQRVQATPQYDERHSTLFLGNEGDVGETAVVYYPGEEGSVCSLVNQHMSAPSLEASRGEITPSSVAVKSEEDGPTNRTDCSSSPGKFVRPDQDSNDETSAGSPVPESAVGNNDDDGVCGRRGSPTEESGEGEIRTAEGGNGHPNGTPGEEVAS</sequence>
<dbReference type="OrthoDB" id="331378at2759"/>
<evidence type="ECO:0000256" key="1">
    <source>
        <dbReference type="SAM" id="MobiDB-lite"/>
    </source>
</evidence>
<name>F0V8X3_NEOCL</name>
<dbReference type="Proteomes" id="UP000007494">
    <property type="component" value="Chromosome II"/>
</dbReference>
<gene>
    <name evidence="2" type="ORF">NCLIV_006400</name>
</gene>
<feature type="compositionally biased region" description="Low complexity" evidence="1">
    <location>
        <begin position="298"/>
        <end position="313"/>
    </location>
</feature>
<accession>F0V8X3</accession>
<dbReference type="EMBL" id="FR823382">
    <property type="protein sequence ID" value="CBZ50164.1"/>
    <property type="molecule type" value="Genomic_DNA"/>
</dbReference>
<feature type="compositionally biased region" description="Polar residues" evidence="1">
    <location>
        <begin position="126"/>
        <end position="135"/>
    </location>
</feature>
<dbReference type="InParanoid" id="F0V8X3"/>
<organism evidence="2 3">
    <name type="scientific">Neospora caninum (strain Liverpool)</name>
    <dbReference type="NCBI Taxonomy" id="572307"/>
    <lineage>
        <taxon>Eukaryota</taxon>
        <taxon>Sar</taxon>
        <taxon>Alveolata</taxon>
        <taxon>Apicomplexa</taxon>
        <taxon>Conoidasida</taxon>
        <taxon>Coccidia</taxon>
        <taxon>Eucoccidiorida</taxon>
        <taxon>Eimeriorina</taxon>
        <taxon>Sarcocystidae</taxon>
        <taxon>Neospora</taxon>
    </lineage>
</organism>
<dbReference type="eggNOG" id="ENOG502R0CG">
    <property type="taxonomic scope" value="Eukaryota"/>
</dbReference>
<dbReference type="VEuPathDB" id="ToxoDB:NCLIV_006400"/>
<feature type="compositionally biased region" description="Low complexity" evidence="1">
    <location>
        <begin position="71"/>
        <end position="80"/>
    </location>
</feature>
<evidence type="ECO:0000313" key="3">
    <source>
        <dbReference type="Proteomes" id="UP000007494"/>
    </source>
</evidence>
<reference evidence="3" key="1">
    <citation type="journal article" date="2012" name="PLoS Pathog.">
        <title>Comparative genomics of the apicomplexan parasites Toxoplasma gondii and Neospora caninum: Coccidia differing in host range and transmission strategy.</title>
        <authorList>
            <person name="Reid A.J."/>
            <person name="Vermont S.J."/>
            <person name="Cotton J.A."/>
            <person name="Harris D."/>
            <person name="Hill-Cawthorne G.A."/>
            <person name="Konen-Waisman S."/>
            <person name="Latham S.M."/>
            <person name="Mourier T."/>
            <person name="Norton R."/>
            <person name="Quail M.A."/>
            <person name="Sanders M."/>
            <person name="Shanmugam D."/>
            <person name="Sohal A."/>
            <person name="Wasmuth J.D."/>
            <person name="Brunk B."/>
            <person name="Grigg M.E."/>
            <person name="Howard J.C."/>
            <person name="Parkinson J."/>
            <person name="Roos D.S."/>
            <person name="Trees A.J."/>
            <person name="Berriman M."/>
            <person name="Pain A."/>
            <person name="Wastling J.M."/>
        </authorList>
    </citation>
    <scope>NUCLEOTIDE SEQUENCE [LARGE SCALE GENOMIC DNA]</scope>
    <source>
        <strain evidence="3">Liverpool</strain>
    </source>
</reference>